<organism evidence="1 2">
    <name type="scientific">Carya illinoinensis</name>
    <name type="common">Pecan</name>
    <dbReference type="NCBI Taxonomy" id="32201"/>
    <lineage>
        <taxon>Eukaryota</taxon>
        <taxon>Viridiplantae</taxon>
        <taxon>Streptophyta</taxon>
        <taxon>Embryophyta</taxon>
        <taxon>Tracheophyta</taxon>
        <taxon>Spermatophyta</taxon>
        <taxon>Magnoliopsida</taxon>
        <taxon>eudicotyledons</taxon>
        <taxon>Gunneridae</taxon>
        <taxon>Pentapetalae</taxon>
        <taxon>rosids</taxon>
        <taxon>fabids</taxon>
        <taxon>Fagales</taxon>
        <taxon>Juglandaceae</taxon>
        <taxon>Carya</taxon>
    </lineage>
</organism>
<accession>A0A8T1PPN8</accession>
<keyword evidence="2" id="KW-1185">Reference proteome</keyword>
<reference evidence="1" key="1">
    <citation type="submission" date="2020-12" db="EMBL/GenBank/DDBJ databases">
        <title>WGS assembly of Carya illinoinensis cv. Pawnee.</title>
        <authorList>
            <person name="Platts A."/>
            <person name="Shu S."/>
            <person name="Wright S."/>
            <person name="Barry K."/>
            <person name="Edger P."/>
            <person name="Pires J.C."/>
            <person name="Schmutz J."/>
        </authorList>
    </citation>
    <scope>NUCLEOTIDE SEQUENCE</scope>
    <source>
        <tissue evidence="1">Leaf</tissue>
    </source>
</reference>
<dbReference type="EMBL" id="CM031816">
    <property type="protein sequence ID" value="KAG6644955.1"/>
    <property type="molecule type" value="Genomic_DNA"/>
</dbReference>
<gene>
    <name evidence="1" type="ORF">CIPAW_08G087900</name>
</gene>
<evidence type="ECO:0000313" key="1">
    <source>
        <dbReference type="EMBL" id="KAG6644955.1"/>
    </source>
</evidence>
<dbReference type="Proteomes" id="UP000811609">
    <property type="component" value="Chromosome 8"/>
</dbReference>
<name>A0A8T1PPN8_CARIL</name>
<sequence length="34" mass="3674">MDGKIIMAPHSEINAKHSLILQTVPALELLEGGF</sequence>
<comment type="caution">
    <text evidence="1">The sequence shown here is derived from an EMBL/GenBank/DDBJ whole genome shotgun (WGS) entry which is preliminary data.</text>
</comment>
<protein>
    <submittedName>
        <fullName evidence="1">Uncharacterized protein</fullName>
    </submittedName>
</protein>
<dbReference type="AlphaFoldDB" id="A0A8T1PPN8"/>
<proteinExistence type="predicted"/>
<evidence type="ECO:0000313" key="2">
    <source>
        <dbReference type="Proteomes" id="UP000811609"/>
    </source>
</evidence>